<reference evidence="1" key="1">
    <citation type="journal article" date="2020" name="New Phytol.">
        <title>Comparative genomics reveals dynamic genome evolution in host specialist ectomycorrhizal fungi.</title>
        <authorList>
            <person name="Lofgren L.A."/>
            <person name="Nguyen N.H."/>
            <person name="Vilgalys R."/>
            <person name="Ruytinx J."/>
            <person name="Liao H.L."/>
            <person name="Branco S."/>
            <person name="Kuo A."/>
            <person name="LaButti K."/>
            <person name="Lipzen A."/>
            <person name="Andreopoulos W."/>
            <person name="Pangilinan J."/>
            <person name="Riley R."/>
            <person name="Hundley H."/>
            <person name="Na H."/>
            <person name="Barry K."/>
            <person name="Grigoriev I.V."/>
            <person name="Stajich J.E."/>
            <person name="Kennedy P.G."/>
        </authorList>
    </citation>
    <scope>NUCLEOTIDE SEQUENCE</scope>
    <source>
        <strain evidence="1">MN1</strain>
    </source>
</reference>
<name>A0A9P7DPP6_9AGAM</name>
<dbReference type="AlphaFoldDB" id="A0A9P7DPP6"/>
<organism evidence="1 2">
    <name type="scientific">Suillus subaureus</name>
    <dbReference type="NCBI Taxonomy" id="48587"/>
    <lineage>
        <taxon>Eukaryota</taxon>
        <taxon>Fungi</taxon>
        <taxon>Dikarya</taxon>
        <taxon>Basidiomycota</taxon>
        <taxon>Agaricomycotina</taxon>
        <taxon>Agaricomycetes</taxon>
        <taxon>Agaricomycetidae</taxon>
        <taxon>Boletales</taxon>
        <taxon>Suillineae</taxon>
        <taxon>Suillaceae</taxon>
        <taxon>Suillus</taxon>
    </lineage>
</organism>
<protein>
    <submittedName>
        <fullName evidence="1">Uncharacterized protein</fullName>
    </submittedName>
</protein>
<gene>
    <name evidence="1" type="ORF">BJ212DRAFT_1305409</name>
</gene>
<proteinExistence type="predicted"/>
<accession>A0A9P7DPP6</accession>
<dbReference type="Proteomes" id="UP000807769">
    <property type="component" value="Unassembled WGS sequence"/>
</dbReference>
<dbReference type="RefSeq" id="XP_041185815.1">
    <property type="nucleotide sequence ID" value="XM_041333755.1"/>
</dbReference>
<dbReference type="OrthoDB" id="2667153at2759"/>
<comment type="caution">
    <text evidence="1">The sequence shown here is derived from an EMBL/GenBank/DDBJ whole genome shotgun (WGS) entry which is preliminary data.</text>
</comment>
<keyword evidence="2" id="KW-1185">Reference proteome</keyword>
<evidence type="ECO:0000313" key="1">
    <source>
        <dbReference type="EMBL" id="KAG1800025.1"/>
    </source>
</evidence>
<evidence type="ECO:0000313" key="2">
    <source>
        <dbReference type="Proteomes" id="UP000807769"/>
    </source>
</evidence>
<sequence length="104" mass="11981">MDFDTGMSVLDTLQNQVGTAKEHKNMIVKDITEKMICIVRNVFEKRERIVLDSPHGQSLKGAPQVDKETQNWPIAEELVCELDKLKYTFQADPLPLLNLLMHRM</sequence>
<dbReference type="EMBL" id="JABBWG010000127">
    <property type="protein sequence ID" value="KAG1800025.1"/>
    <property type="molecule type" value="Genomic_DNA"/>
</dbReference>
<dbReference type="GeneID" id="64627772"/>